<dbReference type="InterPro" id="IPR003961">
    <property type="entry name" value="FN3_dom"/>
</dbReference>
<dbReference type="Gene3D" id="2.60.40.10">
    <property type="entry name" value="Immunoglobulins"/>
    <property type="match status" value="2"/>
</dbReference>
<dbReference type="InterPro" id="IPR033427">
    <property type="entry name" value="DUF5123"/>
</dbReference>
<dbReference type="PROSITE" id="PS51257">
    <property type="entry name" value="PROKAR_LIPOPROTEIN"/>
    <property type="match status" value="1"/>
</dbReference>
<dbReference type="RefSeq" id="WP_158464178.1">
    <property type="nucleotide sequence ID" value="NZ_VZAD01000088.1"/>
</dbReference>
<evidence type="ECO:0000313" key="4">
    <source>
        <dbReference type="Proteomes" id="UP000384372"/>
    </source>
</evidence>
<protein>
    <submittedName>
        <fullName evidence="3">DUF5123 domain-containing protein</fullName>
    </submittedName>
</protein>
<gene>
    <name evidence="3" type="ORF">F7D20_11670</name>
</gene>
<feature type="domain" description="Fibronectin type-III" evidence="2">
    <location>
        <begin position="141"/>
        <end position="224"/>
    </location>
</feature>
<feature type="domain" description="Fibronectin type-III" evidence="2">
    <location>
        <begin position="33"/>
        <end position="124"/>
    </location>
</feature>
<evidence type="ECO:0000259" key="2">
    <source>
        <dbReference type="SMART" id="SM00060"/>
    </source>
</evidence>
<comment type="caution">
    <text evidence="3">The sequence shown here is derived from an EMBL/GenBank/DDBJ whole genome shotgun (WGS) entry which is preliminary data.</text>
</comment>
<dbReference type="InterPro" id="IPR013783">
    <property type="entry name" value="Ig-like_fold"/>
</dbReference>
<reference evidence="3 4" key="1">
    <citation type="submission" date="2019-09" db="EMBL/GenBank/DDBJ databases">
        <title>Distinct polysaccharide growth profiles of human intestinal Prevotella copri isolates.</title>
        <authorList>
            <person name="Fehlner-Peach H."/>
            <person name="Magnabosco C."/>
            <person name="Raghavan V."/>
            <person name="Scher J.U."/>
            <person name="Tett A."/>
            <person name="Cox L.M."/>
            <person name="Gottsegen C."/>
            <person name="Watters A."/>
            <person name="Wiltshire- Gordon J.D."/>
            <person name="Segata N."/>
            <person name="Bonneau R."/>
            <person name="Littman D.R."/>
        </authorList>
    </citation>
    <scope>NUCLEOTIDE SEQUENCE [LARGE SCALE GENOMIC DNA]</scope>
    <source>
        <strain evidence="4">iAQ1173</strain>
    </source>
</reference>
<keyword evidence="4" id="KW-1185">Reference proteome</keyword>
<keyword evidence="1" id="KW-0732">Signal</keyword>
<organism evidence="3 4">
    <name type="scientific">Segatella copri</name>
    <dbReference type="NCBI Taxonomy" id="165179"/>
    <lineage>
        <taxon>Bacteria</taxon>
        <taxon>Pseudomonadati</taxon>
        <taxon>Bacteroidota</taxon>
        <taxon>Bacteroidia</taxon>
        <taxon>Bacteroidales</taxon>
        <taxon>Prevotellaceae</taxon>
        <taxon>Segatella</taxon>
    </lineage>
</organism>
<sequence length="549" mass="59578">MKTIKYSVWAIMLLAATLVSCTDKMDWDIDPTLDRCFSATSLSVDPTDTEAEVTFDAGMMKANGAEKFEIQVTTATLEDDEAWDNSDEVLTFETDNSPYTITGLIGDTEYSLRMRALSSQKTASHWVHYASSTKTTFKTKAEQIMNAVTNADRGEDFITVSWDASKAVTKLTVSDGTEEEGQEPRTIELDDEAKAAGRYTITGLTPSTNYTINIYYNDTKRGSVTASTAAAMPAGDEKVELDPSISTINNDVIANIVKSAQEKTGKTNVAITIGLQAGKEYTMVSTSEDGTDANVKIPEGASVTFFGLAGDGKPVLNWKKCLDIAGSHAYIRFQNVSMKDTGCQYLINQDKDAAVAELSFTDCTFSGFESSVFRTKGGVVSVDKITVDNCVMTNMSTGGGYPVFYIGSTTTTIGQLELKNSTFDTTSHNFIQLKAAIAGGVTISDCTFYNNVAGSKYFMDSNKLSTNLTIIRTVLGMSMDAAARGVRTTGSIVINESMRAKDCVYGSNDIKEFAVGSLTSDEIFTDPANHNFTMKIDNRIGDPRWYKAE</sequence>
<proteinExistence type="predicted"/>
<dbReference type="SMART" id="SM00060">
    <property type="entry name" value="FN3"/>
    <property type="match status" value="2"/>
</dbReference>
<dbReference type="SUPFAM" id="SSF51126">
    <property type="entry name" value="Pectin lyase-like"/>
    <property type="match status" value="1"/>
</dbReference>
<dbReference type="InterPro" id="IPR036116">
    <property type="entry name" value="FN3_sf"/>
</dbReference>
<dbReference type="CDD" id="cd00063">
    <property type="entry name" value="FN3"/>
    <property type="match status" value="1"/>
</dbReference>
<dbReference type="AlphaFoldDB" id="A0A6A7WDV7"/>
<dbReference type="SUPFAM" id="SSF49265">
    <property type="entry name" value="Fibronectin type III"/>
    <property type="match status" value="1"/>
</dbReference>
<accession>A0A6A7WDV7</accession>
<dbReference type="OrthoDB" id="691503at2"/>
<evidence type="ECO:0000313" key="3">
    <source>
        <dbReference type="EMBL" id="MQP12595.1"/>
    </source>
</evidence>
<dbReference type="Pfam" id="PF17161">
    <property type="entry name" value="DUF5123"/>
    <property type="match status" value="1"/>
</dbReference>
<dbReference type="EMBL" id="VZAD01000088">
    <property type="protein sequence ID" value="MQP12595.1"/>
    <property type="molecule type" value="Genomic_DNA"/>
</dbReference>
<dbReference type="InterPro" id="IPR011050">
    <property type="entry name" value="Pectin_lyase_fold/virulence"/>
</dbReference>
<evidence type="ECO:0000256" key="1">
    <source>
        <dbReference type="SAM" id="SignalP"/>
    </source>
</evidence>
<name>A0A6A7WDV7_9BACT</name>
<feature type="chain" id="PRO_5025514330" evidence="1">
    <location>
        <begin position="22"/>
        <end position="549"/>
    </location>
</feature>
<dbReference type="Proteomes" id="UP000384372">
    <property type="component" value="Unassembled WGS sequence"/>
</dbReference>
<feature type="signal peptide" evidence="1">
    <location>
        <begin position="1"/>
        <end position="21"/>
    </location>
</feature>